<name>A0A951PIX7_9CYAN</name>
<dbReference type="PANTHER" id="PTHR43646:SF6">
    <property type="entry name" value="PRE-MYCOFACTOCIN GLYCOSYLTRANSFERASE"/>
    <property type="match status" value="1"/>
</dbReference>
<proteinExistence type="predicted"/>
<comment type="caution">
    <text evidence="2">The sequence shown here is derived from an EMBL/GenBank/DDBJ whole genome shotgun (WGS) entry which is preliminary data.</text>
</comment>
<dbReference type="PANTHER" id="PTHR43646">
    <property type="entry name" value="GLYCOSYLTRANSFERASE"/>
    <property type="match status" value="1"/>
</dbReference>
<protein>
    <submittedName>
        <fullName evidence="2">Glycosyltransferase family 2 protein</fullName>
    </submittedName>
</protein>
<evidence type="ECO:0000313" key="2">
    <source>
        <dbReference type="EMBL" id="MBW4544166.1"/>
    </source>
</evidence>
<evidence type="ECO:0000259" key="1">
    <source>
        <dbReference type="Pfam" id="PF10111"/>
    </source>
</evidence>
<dbReference type="SUPFAM" id="SSF53448">
    <property type="entry name" value="Nucleotide-diphospho-sugar transferases"/>
    <property type="match status" value="1"/>
</dbReference>
<dbReference type="Gene3D" id="3.90.550.10">
    <property type="entry name" value="Spore Coat Polysaccharide Biosynthesis Protein SpsA, Chain A"/>
    <property type="match status" value="1"/>
</dbReference>
<dbReference type="CDD" id="cd00761">
    <property type="entry name" value="Glyco_tranf_GTA_type"/>
    <property type="match status" value="1"/>
</dbReference>
<dbReference type="InterPro" id="IPR019290">
    <property type="entry name" value="GlycosylTrfase-like_prok"/>
</dbReference>
<reference evidence="2" key="2">
    <citation type="journal article" date="2022" name="Microbiol. Resour. Announc.">
        <title>Metagenome Sequencing to Explore Phylogenomics of Terrestrial Cyanobacteria.</title>
        <authorList>
            <person name="Ward R.D."/>
            <person name="Stajich J.E."/>
            <person name="Johansen J.R."/>
            <person name="Huntemann M."/>
            <person name="Clum A."/>
            <person name="Foster B."/>
            <person name="Foster B."/>
            <person name="Roux S."/>
            <person name="Palaniappan K."/>
            <person name="Varghese N."/>
            <person name="Mukherjee S."/>
            <person name="Reddy T.B.K."/>
            <person name="Daum C."/>
            <person name="Copeland A."/>
            <person name="Chen I.A."/>
            <person name="Ivanova N.N."/>
            <person name="Kyrpides N.C."/>
            <person name="Shapiro N."/>
            <person name="Eloe-Fadrosh E.A."/>
            <person name="Pietrasiak N."/>
        </authorList>
    </citation>
    <scope>NUCLEOTIDE SEQUENCE</scope>
    <source>
        <strain evidence="2">CPER-KK1</strain>
    </source>
</reference>
<gene>
    <name evidence="2" type="ORF">KME25_06965</name>
</gene>
<accession>A0A951PIX7</accession>
<feature type="domain" description="Glycosyltransferase 2-like prokaryotic type" evidence="1">
    <location>
        <begin position="11"/>
        <end position="204"/>
    </location>
</feature>
<dbReference type="InterPro" id="IPR029044">
    <property type="entry name" value="Nucleotide-diphossugar_trans"/>
</dbReference>
<reference evidence="2" key="1">
    <citation type="submission" date="2021-05" db="EMBL/GenBank/DDBJ databases">
        <authorList>
            <person name="Pietrasiak N."/>
            <person name="Ward R."/>
            <person name="Stajich J.E."/>
            <person name="Kurbessoian T."/>
        </authorList>
    </citation>
    <scope>NUCLEOTIDE SEQUENCE</scope>
    <source>
        <strain evidence="2">CPER-KK1</strain>
    </source>
</reference>
<dbReference type="EMBL" id="JAHHIF010000007">
    <property type="protein sequence ID" value="MBW4544166.1"/>
    <property type="molecule type" value="Genomic_DNA"/>
</dbReference>
<organism evidence="2 3">
    <name type="scientific">Symplocastrum torsivum CPER-KK1</name>
    <dbReference type="NCBI Taxonomy" id="450513"/>
    <lineage>
        <taxon>Bacteria</taxon>
        <taxon>Bacillati</taxon>
        <taxon>Cyanobacteriota</taxon>
        <taxon>Cyanophyceae</taxon>
        <taxon>Oscillatoriophycideae</taxon>
        <taxon>Oscillatoriales</taxon>
        <taxon>Microcoleaceae</taxon>
        <taxon>Symplocastrum</taxon>
    </lineage>
</organism>
<evidence type="ECO:0000313" key="3">
    <source>
        <dbReference type="Proteomes" id="UP000753908"/>
    </source>
</evidence>
<sequence length="285" mass="31363">MGEANASKLEVIIPVKDRAEVMPCVQSLTQSRDKVARVIVCDGGSTEARCVESLHELERQDNVLVMHLPASGFNKARLINQGIAQATSDCLLISDADILWNEASLNALLNHVLSDTQTICYVQDVEESVAHSVALKRDRYTYNLHLDNDVALVSVVPGSDQAGNYRPGCGLICARRMTLFSLGGYKEIFTGWGWEDQDLLLRASVLGIQICATGRVLHLSHEDTARNRHHGNVQPIQTRNSNIITSMQSLAEGVLMGDLQMEAVIEPKPYVIRIQLPVSLGYEMA</sequence>
<dbReference type="Proteomes" id="UP000753908">
    <property type="component" value="Unassembled WGS sequence"/>
</dbReference>
<dbReference type="AlphaFoldDB" id="A0A951PIX7"/>
<dbReference type="Pfam" id="PF10111">
    <property type="entry name" value="Glyco_tranf_2_2"/>
    <property type="match status" value="1"/>
</dbReference>